<dbReference type="FunFam" id="3.90.850.10:FF:000002">
    <property type="entry name" value="2-hydroxyhepta-2,4-diene-1,7-dioate isomerase"/>
    <property type="match status" value="1"/>
</dbReference>
<dbReference type="InterPro" id="IPR011234">
    <property type="entry name" value="Fumarylacetoacetase-like_C"/>
</dbReference>
<reference evidence="4 5" key="1">
    <citation type="submission" date="2018-05" db="EMBL/GenBank/DDBJ databases">
        <title>Genomic Encyclopedia of Type Strains, Phase IV (KMG-IV): sequencing the most valuable type-strain genomes for metagenomic binning, comparative biology and taxonomic classification.</title>
        <authorList>
            <person name="Goeker M."/>
        </authorList>
    </citation>
    <scope>NUCLEOTIDE SEQUENCE [LARGE SCALE GENOMIC DNA]</scope>
    <source>
        <strain evidence="4 5">DSM 28556</strain>
    </source>
</reference>
<name>A0A2V3W206_9BACI</name>
<dbReference type="PANTHER" id="PTHR42796">
    <property type="entry name" value="FUMARYLACETOACETATE HYDROLASE DOMAIN-CONTAINING PROTEIN 2A-RELATED"/>
    <property type="match status" value="1"/>
</dbReference>
<keyword evidence="2" id="KW-0479">Metal-binding</keyword>
<dbReference type="OrthoDB" id="9805307at2"/>
<dbReference type="EMBL" id="QJJQ01000008">
    <property type="protein sequence ID" value="PXW86285.1"/>
    <property type="molecule type" value="Genomic_DNA"/>
</dbReference>
<sequence length="286" mass="31668">MKFLVHQENNETKVAINDNERVINLDQLINDAQINDINYVIANIDAIEQKVERANVEVKTKNAADVHYLPAVDPSTIICVGLNYRKHAEETNAPIPESPILFNKFKNTINAHNGVVPLPKKSQEVDYEVELGIVIGKHCKDVSVDEALHYVAGYTAVNDFSARDLQMKTPQWMLGKISDGFCPAGPNLVTKSTITDPNNLTLKTTLNGKVRQDSNTSDMIFSCAEIVSYLSEHMTLSPGDLILTGTPEGVILGDPEGERVWLKDGDELVVEIEKIGQLKNTMVDEK</sequence>
<dbReference type="GO" id="GO:0016853">
    <property type="term" value="F:isomerase activity"/>
    <property type="evidence" value="ECO:0007669"/>
    <property type="project" value="UniProtKB-ARBA"/>
</dbReference>
<dbReference type="SUPFAM" id="SSF56529">
    <property type="entry name" value="FAH"/>
    <property type="match status" value="1"/>
</dbReference>
<dbReference type="Gene3D" id="3.90.850.10">
    <property type="entry name" value="Fumarylacetoacetase-like, C-terminal domain"/>
    <property type="match status" value="1"/>
</dbReference>
<dbReference type="RefSeq" id="WP_110395800.1">
    <property type="nucleotide sequence ID" value="NZ_JADIJL010000004.1"/>
</dbReference>
<dbReference type="PANTHER" id="PTHR42796:SF4">
    <property type="entry name" value="FUMARYLACETOACETATE HYDROLASE DOMAIN-CONTAINING PROTEIN 2A"/>
    <property type="match status" value="1"/>
</dbReference>
<dbReference type="InterPro" id="IPR051121">
    <property type="entry name" value="FAH"/>
</dbReference>
<protein>
    <submittedName>
        <fullName evidence="4">2-keto-4-pentenoate hydratase/2-oxohepta-3-ene-1,7-dioic acid hydratase in catechol pathway</fullName>
    </submittedName>
</protein>
<dbReference type="GO" id="GO:0019752">
    <property type="term" value="P:carboxylic acid metabolic process"/>
    <property type="evidence" value="ECO:0007669"/>
    <property type="project" value="UniProtKB-ARBA"/>
</dbReference>
<proteinExistence type="inferred from homology"/>
<evidence type="ECO:0000256" key="2">
    <source>
        <dbReference type="ARBA" id="ARBA00022723"/>
    </source>
</evidence>
<dbReference type="Pfam" id="PF01557">
    <property type="entry name" value="FAA_hydrolase"/>
    <property type="match status" value="1"/>
</dbReference>
<dbReference type="AlphaFoldDB" id="A0A2V3W206"/>
<gene>
    <name evidence="4" type="ORF">DFR56_108100</name>
</gene>
<evidence type="ECO:0000313" key="4">
    <source>
        <dbReference type="EMBL" id="PXW86285.1"/>
    </source>
</evidence>
<evidence type="ECO:0000313" key="5">
    <source>
        <dbReference type="Proteomes" id="UP000247978"/>
    </source>
</evidence>
<comment type="caution">
    <text evidence="4">The sequence shown here is derived from an EMBL/GenBank/DDBJ whole genome shotgun (WGS) entry which is preliminary data.</text>
</comment>
<comment type="similarity">
    <text evidence="1">Belongs to the FAH family.</text>
</comment>
<keyword evidence="5" id="KW-1185">Reference proteome</keyword>
<evidence type="ECO:0000259" key="3">
    <source>
        <dbReference type="Pfam" id="PF01557"/>
    </source>
</evidence>
<dbReference type="GO" id="GO:0046872">
    <property type="term" value="F:metal ion binding"/>
    <property type="evidence" value="ECO:0007669"/>
    <property type="project" value="UniProtKB-KW"/>
</dbReference>
<organism evidence="4 5">
    <name type="scientific">Pseudogracilibacillus auburnensis</name>
    <dbReference type="NCBI Taxonomy" id="1494959"/>
    <lineage>
        <taxon>Bacteria</taxon>
        <taxon>Bacillati</taxon>
        <taxon>Bacillota</taxon>
        <taxon>Bacilli</taxon>
        <taxon>Bacillales</taxon>
        <taxon>Bacillaceae</taxon>
        <taxon>Pseudogracilibacillus</taxon>
    </lineage>
</organism>
<accession>A0A2V3W206</accession>
<feature type="domain" description="Fumarylacetoacetase-like C-terminal" evidence="3">
    <location>
        <begin position="76"/>
        <end position="282"/>
    </location>
</feature>
<dbReference type="Proteomes" id="UP000247978">
    <property type="component" value="Unassembled WGS sequence"/>
</dbReference>
<evidence type="ECO:0000256" key="1">
    <source>
        <dbReference type="ARBA" id="ARBA00010211"/>
    </source>
</evidence>
<dbReference type="InterPro" id="IPR036663">
    <property type="entry name" value="Fumarylacetoacetase_C_sf"/>
</dbReference>